<dbReference type="InterPro" id="IPR014808">
    <property type="entry name" value="DNA_replication_fac_Dna2_N"/>
</dbReference>
<dbReference type="SUPFAM" id="SSF52540">
    <property type="entry name" value="P-loop containing nucleoside triphosphate hydrolases"/>
    <property type="match status" value="1"/>
</dbReference>
<keyword evidence="12" id="KW-0347">Helicase</keyword>
<dbReference type="OrthoDB" id="6513042at2759"/>
<keyword evidence="16" id="KW-0238">DNA-binding</keyword>
<accession>A0A9W8IZY5</accession>
<keyword evidence="6" id="KW-0235">DNA replication</keyword>
<protein>
    <recommendedName>
        <fullName evidence="4">DNA helicase</fullName>
        <ecNumber evidence="4">3.6.4.12</ecNumber>
    </recommendedName>
</protein>
<dbReference type="GO" id="GO:0006260">
    <property type="term" value="P:DNA replication"/>
    <property type="evidence" value="ECO:0007669"/>
    <property type="project" value="UniProtKB-KW"/>
</dbReference>
<dbReference type="GO" id="GO:0051539">
    <property type="term" value="F:4 iron, 4 sulfur cluster binding"/>
    <property type="evidence" value="ECO:0007669"/>
    <property type="project" value="UniProtKB-KW"/>
</dbReference>
<evidence type="ECO:0000256" key="3">
    <source>
        <dbReference type="ARBA" id="ARBA00007913"/>
    </source>
</evidence>
<comment type="cofactor">
    <cofactor evidence="1">
        <name>[4Fe-4S] cluster</name>
        <dbReference type="ChEBI" id="CHEBI:49883"/>
    </cofactor>
</comment>
<dbReference type="Pfam" id="PF13086">
    <property type="entry name" value="AAA_11"/>
    <property type="match status" value="2"/>
</dbReference>
<reference evidence="25" key="1">
    <citation type="submission" date="2022-06" db="EMBL/GenBank/DDBJ databases">
        <title>Genome Sequence of Candolleomyces eurysporus.</title>
        <authorList>
            <person name="Buettner E."/>
        </authorList>
    </citation>
    <scope>NUCLEOTIDE SEQUENCE</scope>
    <source>
        <strain evidence="25">VTCC 930004</strain>
    </source>
</reference>
<dbReference type="GO" id="GO:0005634">
    <property type="term" value="C:nucleus"/>
    <property type="evidence" value="ECO:0007669"/>
    <property type="project" value="UniProtKB-SubCell"/>
</dbReference>
<dbReference type="Gene3D" id="3.40.50.300">
    <property type="entry name" value="P-loop containing nucleotide triphosphate hydrolases"/>
    <property type="match status" value="2"/>
</dbReference>
<feature type="region of interest" description="Disordered" evidence="21">
    <location>
        <begin position="561"/>
        <end position="587"/>
    </location>
</feature>
<keyword evidence="15" id="KW-0411">Iron-sulfur</keyword>
<evidence type="ECO:0000256" key="16">
    <source>
        <dbReference type="ARBA" id="ARBA00023125"/>
    </source>
</evidence>
<evidence type="ECO:0000259" key="24">
    <source>
        <dbReference type="Pfam" id="PF13087"/>
    </source>
</evidence>
<dbReference type="GO" id="GO:0006281">
    <property type="term" value="P:DNA repair"/>
    <property type="evidence" value="ECO:0007669"/>
    <property type="project" value="UniProtKB-KW"/>
</dbReference>
<evidence type="ECO:0000256" key="15">
    <source>
        <dbReference type="ARBA" id="ARBA00023014"/>
    </source>
</evidence>
<feature type="region of interest" description="Disordered" evidence="21">
    <location>
        <begin position="1359"/>
        <end position="1565"/>
    </location>
</feature>
<evidence type="ECO:0000256" key="10">
    <source>
        <dbReference type="ARBA" id="ARBA00022763"/>
    </source>
</evidence>
<evidence type="ECO:0000256" key="9">
    <source>
        <dbReference type="ARBA" id="ARBA00022741"/>
    </source>
</evidence>
<feature type="domain" description="DNA2/NAM7 helicase-like C-terminal" evidence="24">
    <location>
        <begin position="967"/>
        <end position="1229"/>
    </location>
</feature>
<feature type="domain" description="DNA2/NAM7 helicase helicase" evidence="23">
    <location>
        <begin position="773"/>
        <end position="881"/>
    </location>
</feature>
<feature type="non-terminal residue" evidence="25">
    <location>
        <position position="1580"/>
    </location>
</feature>
<keyword evidence="19" id="KW-0511">Multifunctional enzyme</keyword>
<dbReference type="CDD" id="cd18808">
    <property type="entry name" value="SF1_C_Upf1"/>
    <property type="match status" value="1"/>
</dbReference>
<keyword evidence="26" id="KW-1185">Reference proteome</keyword>
<dbReference type="InterPro" id="IPR041677">
    <property type="entry name" value="DNA2/NAM7_AAA_11"/>
</dbReference>
<feature type="compositionally biased region" description="Basic and acidic residues" evidence="21">
    <location>
        <begin position="1552"/>
        <end position="1562"/>
    </location>
</feature>
<dbReference type="InterPro" id="IPR026851">
    <property type="entry name" value="Dna2/JHS1_DEXXQ-box"/>
</dbReference>
<dbReference type="EC" id="3.6.4.12" evidence="4"/>
<dbReference type="InterPro" id="IPR011604">
    <property type="entry name" value="PDDEXK-like_dom_sf"/>
</dbReference>
<feature type="compositionally biased region" description="Low complexity" evidence="21">
    <location>
        <begin position="1449"/>
        <end position="1474"/>
    </location>
</feature>
<keyword evidence="11" id="KW-0378">Hydrolase</keyword>
<keyword evidence="10" id="KW-0227">DNA damage</keyword>
<dbReference type="InterPro" id="IPR041679">
    <property type="entry name" value="DNA2/NAM7-like_C"/>
</dbReference>
<evidence type="ECO:0000256" key="6">
    <source>
        <dbReference type="ARBA" id="ARBA00022705"/>
    </source>
</evidence>
<comment type="subcellular location">
    <subcellularLocation>
        <location evidence="2">Nucleus</location>
    </subcellularLocation>
</comment>
<evidence type="ECO:0000256" key="13">
    <source>
        <dbReference type="ARBA" id="ARBA00022840"/>
    </source>
</evidence>
<evidence type="ECO:0000256" key="5">
    <source>
        <dbReference type="ARBA" id="ARBA00022485"/>
    </source>
</evidence>
<dbReference type="GO" id="GO:0005524">
    <property type="term" value="F:ATP binding"/>
    <property type="evidence" value="ECO:0007669"/>
    <property type="project" value="UniProtKB-KW"/>
</dbReference>
<dbReference type="GO" id="GO:0017116">
    <property type="term" value="F:single-stranded DNA helicase activity"/>
    <property type="evidence" value="ECO:0007669"/>
    <property type="project" value="InterPro"/>
</dbReference>
<comment type="catalytic activity">
    <reaction evidence="20">
        <text>ATP + H2O = ADP + phosphate + H(+)</text>
        <dbReference type="Rhea" id="RHEA:13065"/>
        <dbReference type="ChEBI" id="CHEBI:15377"/>
        <dbReference type="ChEBI" id="CHEBI:15378"/>
        <dbReference type="ChEBI" id="CHEBI:30616"/>
        <dbReference type="ChEBI" id="CHEBI:43474"/>
        <dbReference type="ChEBI" id="CHEBI:456216"/>
        <dbReference type="EC" id="3.6.4.12"/>
    </reaction>
</comment>
<dbReference type="Gene3D" id="3.90.320.10">
    <property type="match status" value="1"/>
</dbReference>
<evidence type="ECO:0000256" key="8">
    <source>
        <dbReference type="ARBA" id="ARBA00022723"/>
    </source>
</evidence>
<dbReference type="GO" id="GO:0016787">
    <property type="term" value="F:hydrolase activity"/>
    <property type="evidence" value="ECO:0007669"/>
    <property type="project" value="UniProtKB-KW"/>
</dbReference>
<proteinExistence type="inferred from homology"/>
<dbReference type="GO" id="GO:0003677">
    <property type="term" value="F:DNA binding"/>
    <property type="evidence" value="ECO:0007669"/>
    <property type="project" value="UniProtKB-KW"/>
</dbReference>
<keyword evidence="13" id="KW-0067">ATP-binding</keyword>
<evidence type="ECO:0000313" key="25">
    <source>
        <dbReference type="EMBL" id="KAJ2925981.1"/>
    </source>
</evidence>
<keyword evidence="7" id="KW-0540">Nuclease</keyword>
<evidence type="ECO:0000313" key="26">
    <source>
        <dbReference type="Proteomes" id="UP001140091"/>
    </source>
</evidence>
<feature type="domain" description="DNA2/NAM7 helicase helicase" evidence="23">
    <location>
        <begin position="900"/>
        <end position="958"/>
    </location>
</feature>
<evidence type="ECO:0000256" key="7">
    <source>
        <dbReference type="ARBA" id="ARBA00022722"/>
    </source>
</evidence>
<feature type="region of interest" description="Disordered" evidence="21">
    <location>
        <begin position="20"/>
        <end position="64"/>
    </location>
</feature>
<dbReference type="Pfam" id="PF08696">
    <property type="entry name" value="Dna2"/>
    <property type="match status" value="1"/>
</dbReference>
<evidence type="ECO:0000256" key="4">
    <source>
        <dbReference type="ARBA" id="ARBA00012551"/>
    </source>
</evidence>
<evidence type="ECO:0000259" key="23">
    <source>
        <dbReference type="Pfam" id="PF13086"/>
    </source>
</evidence>
<evidence type="ECO:0000256" key="2">
    <source>
        <dbReference type="ARBA" id="ARBA00004123"/>
    </source>
</evidence>
<dbReference type="InterPro" id="IPR027417">
    <property type="entry name" value="P-loop_NTPase"/>
</dbReference>
<dbReference type="CDD" id="cd18041">
    <property type="entry name" value="DEXXQc_DNA2"/>
    <property type="match status" value="1"/>
</dbReference>
<evidence type="ECO:0000256" key="17">
    <source>
        <dbReference type="ARBA" id="ARBA00023204"/>
    </source>
</evidence>
<feature type="compositionally biased region" description="Low complexity" evidence="21">
    <location>
        <begin position="739"/>
        <end position="769"/>
    </location>
</feature>
<sequence>MPEGTAEADFMAGLLQGLDASYSSSSSSPAQTRSPASPSPSPFPRAKPTAAGQPSCPSTSRDASIPNLIDLTEKLECQSSLNVPATPPRAKAADVDMDELFAGAEDWDLDDYIQSGSVKAPYESEPYARCIVDAVTEVELDGRWSKQLDVHIDKQAKDARVIYLQDDWYDTDVRPGDIVNAIGHFDLSSGRPIIKITAQTNLLILHPDILLTATALSNAPQCARKPLLSSLVRASNDITPALVWGNMLHEVMQNCLVERRWDEQWINERIDEVLLNGLGMLLALNVSVETARTELRRRAVGLGIFKDRYIADVPKSEAILSDTRSRANDSEMLLAIPQLHEIEEDIWSPKYGLKGKVDATVEAVIAEKPSTVSKNTVMNNYFSKSTAFSSSTPTLTSGPRPFEIKTGRSLAGLEHRAQTMLYTLLASERYGTDVPDGLLYYTQTDTVVRVPRSRNELRGLVVARNDLAGYMIKRIGRENEVPAHKRNKTEPEQKDIEEIGMHAEPFLPPPIDSEHACRRKWETLLSLEERDLVRFRRELWTIGAEDREKKGRCFAGMVIKPSTTTSSASPDPGIFDEKEEEDVNGVPPVTDGKAYKFSYTFVKSESFMAPSLTASSSSSRSSDGSEPRNLLNGYLNVGDPVTLSVEPHLLAFAQGYITHLTPDEVRLGVDHQVDLGRIRARLRKDHDSDDDEEVIFRIDKDELFGGMGRMRNNLAQLFYANGDQKRLELVVDLRKPVFTSSSPPSTSLPSPSSPSSTLSSSAAPTLDSPHTAHLNDSQKHAIEKVLTAEDYALILGMPGTGKTTVIAALIKILVEQGKTVLLTSYTHSAVDTILRKLSEDEDDGAAAGDGEKKKKGLGFGVLRLGNVEKVHPDVRKYTLGARKKAVSVEQLEFQWMNPPVVASTCLSVDHPLFNRRKFDFCIVDEASQITLPTCLGPLRYADKFILVGDHFQLPPLVKNPLARRGGLDVSLFRRLSDAHPESVIDLREQYRMNEDIMLLSNKLIYSDRLRCGSEEVAKRRLVLPFAASTSSAQGTGEGNWLDVAHRRRQIRRNGASMVPPCPGIGTKEQCWLSRLASPDTTAVFVDTDSLGPGVARDSRVGDLVQNEVEAELVTQFVQALTGKWCVKKKDVGVISLYRQQVKLIKSLLLGKQGRDARRVEQEGSIEENGEGEVEVLTADKSQGRDKECIIVSMVRSNDEGKIGDLVKDWRRMNVSFTRARSKLVIFGSRKTLKGDALLGQFFELMEGKGWVYELPPSAHLVHRRDLDSRQDESQEEDNGNGVSDEEEVDGPEQTFPEELTMLVHEDVVADMDPTLVEMKPVDVKDDALKSADGVGNQDDDKDVEIVDVKESVLKVAVGARSNDDDNDEDVEIVDEFYAAPKPKPTSSKTHTESAKHKTKPAQKRKAEPMVIDIEDDDVVGGKEDDIMIVDSKPASSLTGKKRGAVSKQAEAPSSASATGASSSKAVSKSTSNGSLKRSRPSGKENTSTKGSGGMGPLDKFFLVTKASGAKSGSSTVEDGSGKSERPKKKVKAEPPVSSKKQPAKNGAPTARKAKEKDVDRKASGLLKGRPILKDLVESEY</sequence>
<dbReference type="PANTHER" id="PTHR43788:SF8">
    <property type="entry name" value="DNA-BINDING PROTEIN SMUBP-2"/>
    <property type="match status" value="1"/>
</dbReference>
<keyword evidence="8" id="KW-0479">Metal-binding</keyword>
<organism evidence="25 26">
    <name type="scientific">Candolleomyces eurysporus</name>
    <dbReference type="NCBI Taxonomy" id="2828524"/>
    <lineage>
        <taxon>Eukaryota</taxon>
        <taxon>Fungi</taxon>
        <taxon>Dikarya</taxon>
        <taxon>Basidiomycota</taxon>
        <taxon>Agaricomycotina</taxon>
        <taxon>Agaricomycetes</taxon>
        <taxon>Agaricomycetidae</taxon>
        <taxon>Agaricales</taxon>
        <taxon>Agaricineae</taxon>
        <taxon>Psathyrellaceae</taxon>
        <taxon>Candolleomyces</taxon>
    </lineage>
</organism>
<keyword evidence="9" id="KW-0547">Nucleotide-binding</keyword>
<dbReference type="GO" id="GO:0046872">
    <property type="term" value="F:metal ion binding"/>
    <property type="evidence" value="ECO:0007669"/>
    <property type="project" value="UniProtKB-KW"/>
</dbReference>
<dbReference type="EMBL" id="JANBPK010001093">
    <property type="protein sequence ID" value="KAJ2925981.1"/>
    <property type="molecule type" value="Genomic_DNA"/>
</dbReference>
<comment type="similarity">
    <text evidence="3">Belongs to the DNA2/NAM7 helicase family.</text>
</comment>
<feature type="compositionally biased region" description="Acidic residues" evidence="21">
    <location>
        <begin position="1273"/>
        <end position="1290"/>
    </location>
</feature>
<evidence type="ECO:0000256" key="12">
    <source>
        <dbReference type="ARBA" id="ARBA00022806"/>
    </source>
</evidence>
<evidence type="ECO:0000256" key="21">
    <source>
        <dbReference type="SAM" id="MobiDB-lite"/>
    </source>
</evidence>
<keyword evidence="5" id="KW-0004">4Fe-4S</keyword>
<dbReference type="GO" id="GO:0043139">
    <property type="term" value="F:5'-3' DNA helicase activity"/>
    <property type="evidence" value="ECO:0007669"/>
    <property type="project" value="TreeGrafter"/>
</dbReference>
<gene>
    <name evidence="25" type="ORF">H1R20_g11122</name>
</gene>
<evidence type="ECO:0000256" key="20">
    <source>
        <dbReference type="ARBA" id="ARBA00047995"/>
    </source>
</evidence>
<feature type="compositionally biased region" description="Low complexity" evidence="21">
    <location>
        <begin position="20"/>
        <end position="36"/>
    </location>
</feature>
<evidence type="ECO:0000256" key="11">
    <source>
        <dbReference type="ARBA" id="ARBA00022801"/>
    </source>
</evidence>
<feature type="domain" description="DNA replication factor Dna2 N-terminal" evidence="22">
    <location>
        <begin position="154"/>
        <end position="363"/>
    </location>
</feature>
<dbReference type="CDD" id="cd22318">
    <property type="entry name" value="DNA2_N-like"/>
    <property type="match status" value="1"/>
</dbReference>
<name>A0A9W8IZY5_9AGAR</name>
<dbReference type="GO" id="GO:0004518">
    <property type="term" value="F:nuclease activity"/>
    <property type="evidence" value="ECO:0007669"/>
    <property type="project" value="UniProtKB-KW"/>
</dbReference>
<evidence type="ECO:0000256" key="1">
    <source>
        <dbReference type="ARBA" id="ARBA00001966"/>
    </source>
</evidence>
<evidence type="ECO:0000259" key="22">
    <source>
        <dbReference type="Pfam" id="PF08696"/>
    </source>
</evidence>
<dbReference type="Pfam" id="PF13087">
    <property type="entry name" value="AAA_12"/>
    <property type="match status" value="1"/>
</dbReference>
<keyword evidence="18" id="KW-0539">Nucleus</keyword>
<dbReference type="FunFam" id="3.40.50.300:FF:001170">
    <property type="entry name" value="DNA replication helicase Dna2"/>
    <property type="match status" value="1"/>
</dbReference>
<feature type="region of interest" description="Disordered" evidence="21">
    <location>
        <begin position="1264"/>
        <end position="1292"/>
    </location>
</feature>
<feature type="compositionally biased region" description="Acidic residues" evidence="21">
    <location>
        <begin position="1364"/>
        <end position="1374"/>
    </location>
</feature>
<evidence type="ECO:0000256" key="19">
    <source>
        <dbReference type="ARBA" id="ARBA00023268"/>
    </source>
</evidence>
<comment type="caution">
    <text evidence="25">The sequence shown here is derived from an EMBL/GenBank/DDBJ whole genome shotgun (WGS) entry which is preliminary data.</text>
</comment>
<evidence type="ECO:0000256" key="14">
    <source>
        <dbReference type="ARBA" id="ARBA00023004"/>
    </source>
</evidence>
<dbReference type="InterPro" id="IPR047187">
    <property type="entry name" value="SF1_C_Upf1"/>
</dbReference>
<feature type="region of interest" description="Disordered" evidence="21">
    <location>
        <begin position="739"/>
        <end position="773"/>
    </location>
</feature>
<dbReference type="InterPro" id="IPR050534">
    <property type="entry name" value="Coronavir_polyprotein_1ab"/>
</dbReference>
<dbReference type="Proteomes" id="UP001140091">
    <property type="component" value="Unassembled WGS sequence"/>
</dbReference>
<dbReference type="PANTHER" id="PTHR43788">
    <property type="entry name" value="DNA2/NAM7 HELICASE FAMILY MEMBER"/>
    <property type="match status" value="1"/>
</dbReference>
<evidence type="ECO:0000256" key="18">
    <source>
        <dbReference type="ARBA" id="ARBA00023242"/>
    </source>
</evidence>
<keyword evidence="17" id="KW-0234">DNA repair</keyword>
<keyword evidence="14" id="KW-0408">Iron</keyword>